<proteinExistence type="predicted"/>
<protein>
    <submittedName>
        <fullName evidence="4">Uncharacterized protein</fullName>
    </submittedName>
</protein>
<evidence type="ECO:0000313" key="5">
    <source>
        <dbReference type="Proteomes" id="UP000676336"/>
    </source>
</evidence>
<dbReference type="Proteomes" id="UP000681967">
    <property type="component" value="Unassembled WGS sequence"/>
</dbReference>
<comment type="caution">
    <text evidence="4">The sequence shown here is derived from an EMBL/GenBank/DDBJ whole genome shotgun (WGS) entry which is preliminary data.</text>
</comment>
<evidence type="ECO:0000313" key="4">
    <source>
        <dbReference type="EMBL" id="CAF4995138.1"/>
    </source>
</evidence>
<name>A0A8S3DC00_9BILA</name>
<dbReference type="EMBL" id="CAJOBI010202268">
    <property type="protein sequence ID" value="CAF4995138.1"/>
    <property type="molecule type" value="Genomic_DNA"/>
</dbReference>
<dbReference type="AlphaFoldDB" id="A0A8S3DC00"/>
<gene>
    <name evidence="1" type="ORF">BYL167_LOCUS30466</name>
    <name evidence="2" type="ORF">GIL414_LOCUS34911</name>
    <name evidence="3" type="ORF">SMN809_LOCUS43495</name>
    <name evidence="4" type="ORF">SMN809_LOCUS56502</name>
</gene>
<evidence type="ECO:0000313" key="1">
    <source>
        <dbReference type="EMBL" id="CAF4374467.1"/>
    </source>
</evidence>
<dbReference type="EMBL" id="CAJOBJ010081921">
    <property type="protein sequence ID" value="CAF4504921.1"/>
    <property type="molecule type" value="Genomic_DNA"/>
</dbReference>
<organism evidence="4 5">
    <name type="scientific">Rotaria magnacalcarata</name>
    <dbReference type="NCBI Taxonomy" id="392030"/>
    <lineage>
        <taxon>Eukaryota</taxon>
        <taxon>Metazoa</taxon>
        <taxon>Spiralia</taxon>
        <taxon>Gnathifera</taxon>
        <taxon>Rotifera</taxon>
        <taxon>Eurotatoria</taxon>
        <taxon>Bdelloidea</taxon>
        <taxon>Philodinida</taxon>
        <taxon>Philodinidae</taxon>
        <taxon>Rotaria</taxon>
    </lineage>
</organism>
<dbReference type="Proteomes" id="UP000681720">
    <property type="component" value="Unassembled WGS sequence"/>
</dbReference>
<accession>A0A8S3DC00</accession>
<dbReference type="EMBL" id="CAJOBI010128336">
    <property type="protein sequence ID" value="CAF4712278.1"/>
    <property type="molecule type" value="Genomic_DNA"/>
</dbReference>
<reference evidence="4" key="1">
    <citation type="submission" date="2021-02" db="EMBL/GenBank/DDBJ databases">
        <authorList>
            <person name="Nowell W R."/>
        </authorList>
    </citation>
    <scope>NUCLEOTIDE SEQUENCE</scope>
</reference>
<sequence>FNSTQITMTRSRVEQHWVKKEY</sequence>
<dbReference type="Proteomes" id="UP000676336">
    <property type="component" value="Unassembled WGS sequence"/>
</dbReference>
<feature type="non-terminal residue" evidence="4">
    <location>
        <position position="1"/>
    </location>
</feature>
<evidence type="ECO:0000313" key="2">
    <source>
        <dbReference type="EMBL" id="CAF4504921.1"/>
    </source>
</evidence>
<dbReference type="EMBL" id="CAJOBH010049989">
    <property type="protein sequence ID" value="CAF4374467.1"/>
    <property type="molecule type" value="Genomic_DNA"/>
</dbReference>
<evidence type="ECO:0000313" key="3">
    <source>
        <dbReference type="EMBL" id="CAF4712278.1"/>
    </source>
</evidence>